<dbReference type="PANTHER" id="PTHR43581:SF4">
    <property type="entry name" value="ATP_GTP PHOSPHATASE"/>
    <property type="match status" value="1"/>
</dbReference>
<dbReference type="AlphaFoldDB" id="Q07MU5"/>
<dbReference type="PANTHER" id="PTHR43581">
    <property type="entry name" value="ATP/GTP PHOSPHATASE"/>
    <property type="match status" value="1"/>
</dbReference>
<proteinExistence type="predicted"/>
<sequence length="606" mass="68957">MGHSMSISDATRFTRVDFLRFKAFKRFSLQLRHFNILVGPNNAGKSTVLAAFRILAAGMRRANSRKPEIVRGPLGMTHGYRIDLGSISIAEENLFFNYDDSEAATVSFKLSNSNELLLYFPEQNSCYLIAQSKGKSSFTPTTFKSNFNCRIGSVPILGPLEHNETLSEPETARSALYNYRATRNFRNIWHHFPEKFEEFRSALVRTWPGMDIEPPVIDRSYGKPRLHMFCPEERIPREIFWAGFGFQVWCQMLTNIIQSRDTALFLIDEPDIYLHSELQRQLIGLLRDMGPDVLIATHSTEIITEAETDDLVLISKHRTSGRRIKQPSQLEEVFSILGSNLNPVLTQLAKSRRVVFVEGQDFQLLSKFAMKLNYPAIGNRSQFAVVPIEGFNPERIRNLKNGMETTLGGKILAAAILDKDYRSEAEREAIAQDCRAFCTFVAIHHCKEIENFVLVPDAIDRAADRRIADRTRRSGRVATKPFVPFAQEVLEEFAQHKKSYVQAQYLTKRRAFERGRASIINETTFSEVVLNEFEELWNSSGIRLRIIPGKDALAIVNRYLQEEFGVSVTATSIVEAMRVEEVPSEMSALLGELSLFSFRAPVDRSS</sequence>
<dbReference type="Gene3D" id="3.40.50.300">
    <property type="entry name" value="P-loop containing nucleotide triphosphate hydrolases"/>
    <property type="match status" value="2"/>
</dbReference>
<gene>
    <name evidence="2" type="ordered locus">RPE_2802</name>
</gene>
<organism evidence="2">
    <name type="scientific">Rhodopseudomonas palustris (strain BisA53)</name>
    <dbReference type="NCBI Taxonomy" id="316055"/>
    <lineage>
        <taxon>Bacteria</taxon>
        <taxon>Pseudomonadati</taxon>
        <taxon>Pseudomonadota</taxon>
        <taxon>Alphaproteobacteria</taxon>
        <taxon>Hyphomicrobiales</taxon>
        <taxon>Nitrobacteraceae</taxon>
        <taxon>Rhodopseudomonas</taxon>
    </lineage>
</organism>
<dbReference type="GO" id="GO:0016887">
    <property type="term" value="F:ATP hydrolysis activity"/>
    <property type="evidence" value="ECO:0007669"/>
    <property type="project" value="InterPro"/>
</dbReference>
<dbReference type="STRING" id="316055.RPE_2802"/>
<dbReference type="Pfam" id="PF13304">
    <property type="entry name" value="AAA_21"/>
    <property type="match status" value="1"/>
</dbReference>
<name>Q07MU5_RHOP5</name>
<protein>
    <recommendedName>
        <fullName evidence="1">ATPase AAA-type core domain-containing protein</fullName>
    </recommendedName>
</protein>
<evidence type="ECO:0000259" key="1">
    <source>
        <dbReference type="Pfam" id="PF13304"/>
    </source>
</evidence>
<accession>Q07MU5</accession>
<dbReference type="InterPro" id="IPR051396">
    <property type="entry name" value="Bact_Antivir_Def_Nuclease"/>
</dbReference>
<evidence type="ECO:0000313" key="2">
    <source>
        <dbReference type="EMBL" id="ABJ06739.1"/>
    </source>
</evidence>
<dbReference type="InterPro" id="IPR027417">
    <property type="entry name" value="P-loop_NTPase"/>
</dbReference>
<dbReference type="GO" id="GO:0005524">
    <property type="term" value="F:ATP binding"/>
    <property type="evidence" value="ECO:0007669"/>
    <property type="project" value="InterPro"/>
</dbReference>
<reference evidence="2" key="1">
    <citation type="submission" date="2006-09" db="EMBL/GenBank/DDBJ databases">
        <title>Complete sequence of Rhodopseudomonas palustris BisA53.</title>
        <authorList>
            <consortium name="US DOE Joint Genome Institute"/>
            <person name="Copeland A."/>
            <person name="Lucas S."/>
            <person name="Lapidus A."/>
            <person name="Barry K."/>
            <person name="Detter J.C."/>
            <person name="Glavina del Rio T."/>
            <person name="Hammon N."/>
            <person name="Israni S."/>
            <person name="Dalin E."/>
            <person name="Tice H."/>
            <person name="Pitluck S."/>
            <person name="Chain P."/>
            <person name="Malfatti S."/>
            <person name="Shin M."/>
            <person name="Vergez L."/>
            <person name="Schmutz J."/>
            <person name="Larimer F."/>
            <person name="Land M."/>
            <person name="Hauser L."/>
            <person name="Pelletier D.A."/>
            <person name="Kyrpides N."/>
            <person name="Kim E."/>
            <person name="Harwood C.S."/>
            <person name="Oda Y."/>
            <person name="Richardson P."/>
        </authorList>
    </citation>
    <scope>NUCLEOTIDE SEQUENCE [LARGE SCALE GENOMIC DNA]</scope>
    <source>
        <strain evidence="2">BisA53</strain>
    </source>
</reference>
<dbReference type="SUPFAM" id="SSF52540">
    <property type="entry name" value="P-loop containing nucleoside triphosphate hydrolases"/>
    <property type="match status" value="1"/>
</dbReference>
<dbReference type="HOGENOM" id="CLU_033235_0_0_5"/>
<dbReference type="eggNOG" id="COG4637">
    <property type="taxonomic scope" value="Bacteria"/>
</dbReference>
<feature type="domain" description="ATPase AAA-type core" evidence="1">
    <location>
        <begin position="34"/>
        <end position="303"/>
    </location>
</feature>
<dbReference type="EMBL" id="CP000463">
    <property type="protein sequence ID" value="ABJ06739.1"/>
    <property type="molecule type" value="Genomic_DNA"/>
</dbReference>
<dbReference type="KEGG" id="rpe:RPE_2802"/>
<dbReference type="InterPro" id="IPR003959">
    <property type="entry name" value="ATPase_AAA_core"/>
</dbReference>